<dbReference type="KEGG" id="hdn:Hden_1664"/>
<dbReference type="Proteomes" id="UP000002033">
    <property type="component" value="Chromosome"/>
</dbReference>
<keyword evidence="2" id="KW-1185">Reference proteome</keyword>
<proteinExistence type="predicted"/>
<dbReference type="RefSeq" id="WP_013215630.1">
    <property type="nucleotide sequence ID" value="NC_014313.1"/>
</dbReference>
<accession>D8JYL9</accession>
<dbReference type="AlphaFoldDB" id="D8JYL9"/>
<organism evidence="1 2">
    <name type="scientific">Hyphomicrobium denitrificans (strain ATCC 51888 / DSM 1869 / NCIMB 11706 / TK 0415)</name>
    <dbReference type="NCBI Taxonomy" id="582899"/>
    <lineage>
        <taxon>Bacteria</taxon>
        <taxon>Pseudomonadati</taxon>
        <taxon>Pseudomonadota</taxon>
        <taxon>Alphaproteobacteria</taxon>
        <taxon>Hyphomicrobiales</taxon>
        <taxon>Hyphomicrobiaceae</taxon>
        <taxon>Hyphomicrobium</taxon>
    </lineage>
</organism>
<dbReference type="OrthoDB" id="7933330at2"/>
<dbReference type="EMBL" id="CP002083">
    <property type="protein sequence ID" value="ADJ23471.1"/>
    <property type="molecule type" value="Genomic_DNA"/>
</dbReference>
<protein>
    <submittedName>
        <fullName evidence="1">Uncharacterized protein</fullName>
    </submittedName>
</protein>
<dbReference type="HOGENOM" id="CLU_2355903_0_0_5"/>
<reference evidence="2" key="1">
    <citation type="journal article" date="2011" name="J. Bacteriol.">
        <title>Genome sequences of eight morphologically diverse alphaproteobacteria.</title>
        <authorList>
            <consortium name="US DOE Joint Genome Institute"/>
            <person name="Brown P.J."/>
            <person name="Kysela D.T."/>
            <person name="Buechlein A."/>
            <person name="Hemmerich C."/>
            <person name="Brun Y.V."/>
        </authorList>
    </citation>
    <scope>NUCLEOTIDE SEQUENCE [LARGE SCALE GENOMIC DNA]</scope>
    <source>
        <strain evidence="2">ATCC 51888 / DSM 1869 / NCIB 11706 / TK 0415</strain>
    </source>
</reference>
<evidence type="ECO:0000313" key="1">
    <source>
        <dbReference type="EMBL" id="ADJ23471.1"/>
    </source>
</evidence>
<gene>
    <name evidence="1" type="ordered locus">Hden_1664</name>
</gene>
<evidence type="ECO:0000313" key="2">
    <source>
        <dbReference type="Proteomes" id="UP000002033"/>
    </source>
</evidence>
<dbReference type="eggNOG" id="ENOG502ZQB7">
    <property type="taxonomic scope" value="Bacteria"/>
</dbReference>
<name>D8JYL9_HYPDA</name>
<sequence>MAAVINLVSERQHRTAREAAELRDELLEKCCVSVADLDRIAGYALVVWDARGDMRTAYNASEGPIGPALVPTLVADALNRHVAVMLARSDDTDASS</sequence>